<protein>
    <recommendedName>
        <fullName evidence="3">Galactose mutarotase</fullName>
    </recommendedName>
</protein>
<dbReference type="RefSeq" id="WP_212526666.1">
    <property type="nucleotide sequence ID" value="NZ_JAGSOG010000006.1"/>
</dbReference>
<keyword evidence="2" id="KW-1185">Reference proteome</keyword>
<dbReference type="EMBL" id="JAGSOG010000006">
    <property type="protein sequence ID" value="MBR7832096.1"/>
    <property type="molecule type" value="Genomic_DNA"/>
</dbReference>
<dbReference type="Gene3D" id="2.70.98.10">
    <property type="match status" value="1"/>
</dbReference>
<name>A0A941EIP3_9ACTN</name>
<dbReference type="Proteomes" id="UP000675781">
    <property type="component" value="Unassembled WGS sequence"/>
</dbReference>
<accession>A0A941EIP3</accession>
<organism evidence="1 2">
    <name type="scientific">Actinospica durhamensis</name>
    <dbReference type="NCBI Taxonomy" id="1508375"/>
    <lineage>
        <taxon>Bacteria</taxon>
        <taxon>Bacillati</taxon>
        <taxon>Actinomycetota</taxon>
        <taxon>Actinomycetes</taxon>
        <taxon>Catenulisporales</taxon>
        <taxon>Actinospicaceae</taxon>
        <taxon>Actinospica</taxon>
    </lineage>
</organism>
<dbReference type="AlphaFoldDB" id="A0A941EIP3"/>
<dbReference type="InterPro" id="IPR014718">
    <property type="entry name" value="GH-type_carb-bd"/>
</dbReference>
<comment type="caution">
    <text evidence="1">The sequence shown here is derived from an EMBL/GenBank/DDBJ whole genome shotgun (WGS) entry which is preliminary data.</text>
</comment>
<gene>
    <name evidence="1" type="ORF">KDL01_02430</name>
</gene>
<reference evidence="1" key="1">
    <citation type="submission" date="2021-04" db="EMBL/GenBank/DDBJ databases">
        <title>Genome based classification of Actinospica acidithermotolerans sp. nov., an actinobacterium isolated from an Indonesian hot spring.</title>
        <authorList>
            <person name="Kusuma A.B."/>
            <person name="Putra K.E."/>
            <person name="Nafisah S."/>
            <person name="Loh J."/>
            <person name="Nouioui I."/>
            <person name="Goodfellow M."/>
        </authorList>
    </citation>
    <scope>NUCLEOTIDE SEQUENCE</scope>
    <source>
        <strain evidence="1">CSCA 57</strain>
    </source>
</reference>
<evidence type="ECO:0008006" key="3">
    <source>
        <dbReference type="Google" id="ProtNLM"/>
    </source>
</evidence>
<evidence type="ECO:0000313" key="2">
    <source>
        <dbReference type="Proteomes" id="UP000675781"/>
    </source>
</evidence>
<proteinExistence type="predicted"/>
<sequence>MTVRVDAGHGGRWTSLHGGGREWLWHRDEPRRAGVRVGDDFADAGGFEECVPTVRGTPDHGDAWSRAWTPTGASGLDHVVHCAEFELSRRIEVRGGVVVADYRLVAEPGFRFLWAGHALLDLSSNALLRIEDGVTARVYPEAAPHLDRPWPAGAGWIEGDWPAPAGVRLDTLGPDDGSAIGAVMYRPGRAGESATAVVRDGTDSLRMSVRAEGQPTGIALWRNLAGFPPEGPYRSTGVEPMLGRVFDLADAGDGDCALTPASGEVRWRLTIAAHRHENGA</sequence>
<dbReference type="GO" id="GO:0030246">
    <property type="term" value="F:carbohydrate binding"/>
    <property type="evidence" value="ECO:0007669"/>
    <property type="project" value="InterPro"/>
</dbReference>
<evidence type="ECO:0000313" key="1">
    <source>
        <dbReference type="EMBL" id="MBR7832096.1"/>
    </source>
</evidence>